<dbReference type="GO" id="GO:0009060">
    <property type="term" value="P:aerobic respiration"/>
    <property type="evidence" value="ECO:0007669"/>
    <property type="project" value="TreeGrafter"/>
</dbReference>
<feature type="binding site" evidence="7">
    <location>
        <position position="280"/>
    </location>
    <ligand>
        <name>FMN</name>
        <dbReference type="ChEBI" id="CHEBI:58210"/>
    </ligand>
</feature>
<dbReference type="Proteomes" id="UP000297564">
    <property type="component" value="Unassembled WGS sequence"/>
</dbReference>
<dbReference type="Gene3D" id="3.20.20.70">
    <property type="entry name" value="Aldolase class I"/>
    <property type="match status" value="1"/>
</dbReference>
<dbReference type="GO" id="GO:0010181">
    <property type="term" value="F:FMN binding"/>
    <property type="evidence" value="ECO:0007669"/>
    <property type="project" value="InterPro"/>
</dbReference>
<feature type="active site" description="Proton acceptor" evidence="6">
    <location>
        <position position="304"/>
    </location>
</feature>
<feature type="binding site" evidence="7">
    <location>
        <position position="182"/>
    </location>
    <ligand>
        <name>FMN</name>
        <dbReference type="ChEBI" id="CHEBI:58210"/>
    </ligand>
</feature>
<dbReference type="PROSITE" id="PS51349">
    <property type="entry name" value="FMN_HYDROXY_ACID_DH_2"/>
    <property type="match status" value="1"/>
</dbReference>
<dbReference type="SUPFAM" id="SSF51395">
    <property type="entry name" value="FMN-linked oxidoreductases"/>
    <property type="match status" value="1"/>
</dbReference>
<evidence type="ECO:0000256" key="6">
    <source>
        <dbReference type="PIRSR" id="PIRSR000138-1"/>
    </source>
</evidence>
<feature type="binding site" evidence="7">
    <location>
        <position position="51"/>
    </location>
    <ligand>
        <name>glyoxylate</name>
        <dbReference type="ChEBI" id="CHEBI:36655"/>
    </ligand>
</feature>
<dbReference type="InterPro" id="IPR012133">
    <property type="entry name" value="Alpha-hydoxy_acid_DH_FMN"/>
</dbReference>
<evidence type="ECO:0000259" key="8">
    <source>
        <dbReference type="PROSITE" id="PS51349"/>
    </source>
</evidence>
<dbReference type="PANTHER" id="PTHR10578">
    <property type="entry name" value="S -2-HYDROXY-ACID OXIDASE-RELATED"/>
    <property type="match status" value="1"/>
</dbReference>
<dbReference type="EMBL" id="SMLL01000003">
    <property type="protein sequence ID" value="TFZ01244.1"/>
    <property type="molecule type" value="Genomic_DNA"/>
</dbReference>
<evidence type="ECO:0000256" key="5">
    <source>
        <dbReference type="ARBA" id="ARBA00024042"/>
    </source>
</evidence>
<organism evidence="9 10">
    <name type="scientific">Ramlibacter rhizophilus</name>
    <dbReference type="NCBI Taxonomy" id="1781167"/>
    <lineage>
        <taxon>Bacteria</taxon>
        <taxon>Pseudomonadati</taxon>
        <taxon>Pseudomonadota</taxon>
        <taxon>Betaproteobacteria</taxon>
        <taxon>Burkholderiales</taxon>
        <taxon>Comamonadaceae</taxon>
        <taxon>Ramlibacter</taxon>
    </lineage>
</organism>
<dbReference type="InterPro" id="IPR037396">
    <property type="entry name" value="FMN_HAD"/>
</dbReference>
<keyword evidence="10" id="KW-1185">Reference proteome</keyword>
<dbReference type="AlphaFoldDB" id="A0A4Z0BS08"/>
<comment type="similarity">
    <text evidence="5">Belongs to the FMN-dependent alpha-hydroxy acid dehydrogenase family.</text>
</comment>
<name>A0A4Z0BS08_9BURK</name>
<gene>
    <name evidence="9" type="ORF">EZ242_07630</name>
</gene>
<evidence type="ECO:0000313" key="10">
    <source>
        <dbReference type="Proteomes" id="UP000297564"/>
    </source>
</evidence>
<feature type="binding site" evidence="7">
    <location>
        <position position="304"/>
    </location>
    <ligand>
        <name>glyoxylate</name>
        <dbReference type="ChEBI" id="CHEBI:36655"/>
    </ligand>
</feature>
<keyword evidence="3 7" id="KW-0288">FMN</keyword>
<dbReference type="GO" id="GO:0004459">
    <property type="term" value="F:L-lactate dehydrogenase (NAD+) activity"/>
    <property type="evidence" value="ECO:0007669"/>
    <property type="project" value="TreeGrafter"/>
</dbReference>
<feature type="binding site" evidence="7">
    <location>
        <begin position="104"/>
        <end position="106"/>
    </location>
    <ligand>
        <name>FMN</name>
        <dbReference type="ChEBI" id="CHEBI:58210"/>
    </ligand>
</feature>
<proteinExistence type="inferred from homology"/>
<evidence type="ECO:0000256" key="3">
    <source>
        <dbReference type="ARBA" id="ARBA00022643"/>
    </source>
</evidence>
<feature type="binding site" evidence="7">
    <location>
        <position position="302"/>
    </location>
    <ligand>
        <name>FMN</name>
        <dbReference type="ChEBI" id="CHEBI:58210"/>
    </ligand>
</feature>
<reference evidence="9 10" key="1">
    <citation type="submission" date="2019-03" db="EMBL/GenBank/DDBJ databases">
        <title>Ramlibacter rhizophilus CCTCC AB2015357, whole genome shotgun sequence.</title>
        <authorList>
            <person name="Zhang X."/>
            <person name="Feng G."/>
            <person name="Zhu H."/>
        </authorList>
    </citation>
    <scope>NUCLEOTIDE SEQUENCE [LARGE SCALE GENOMIC DNA]</scope>
    <source>
        <strain evidence="9 10">CCTCC AB2015357</strain>
    </source>
</reference>
<feature type="domain" description="FMN hydroxy acid dehydrogenase" evidence="8">
    <location>
        <begin position="25"/>
        <end position="407"/>
    </location>
</feature>
<keyword evidence="4" id="KW-0560">Oxidoreductase</keyword>
<feature type="binding site" evidence="7">
    <location>
        <position position="156"/>
    </location>
    <ligand>
        <name>glyoxylate</name>
        <dbReference type="ChEBI" id="CHEBI:36655"/>
    </ligand>
</feature>
<keyword evidence="2 7" id="KW-0285">Flavoprotein</keyword>
<feature type="binding site" evidence="7">
    <location>
        <position position="133"/>
    </location>
    <ligand>
        <name>FMN</name>
        <dbReference type="ChEBI" id="CHEBI:58210"/>
    </ligand>
</feature>
<sequence>MGDPLRHTRIAQLAGSPRRRYYTGADLRRAVAVEDLRAMAHRRMPRFVLEYLEGGAEEEASLARDRLAFGDWRFMPRQLVDVSARSLACELLGRRSALPLVIAPTGLNGLFREGGDLMLARAAAAAGVPYVQSTMSNDRMEDVARTPGLRHWWQLYVFGGEEVWQSLVQRADACGCEALVLTTNAQIFGNREWSRRTRAGPARPSAATVLDAALHPRWIAATLLRKRGLPVFRNVIDFVPRERRGFFETAHWIREQQPESLDWRLVERIRLRWPRPFLLKGLLHPEDVRRAVDAGVDGIVLSSHGGRQLDQTIAPLDLLAEAVGIARGRVPIHLAGGVRRGTDLLKALALGATSAWVARAPLYGLCAGGEAGVQRALEILGQEAFDAMGLLGAASLDELGPGLIRRV</sequence>
<evidence type="ECO:0000256" key="7">
    <source>
        <dbReference type="PIRSR" id="PIRSR000138-2"/>
    </source>
</evidence>
<dbReference type="InterPro" id="IPR013785">
    <property type="entry name" value="Aldolase_TIM"/>
</dbReference>
<feature type="binding site" evidence="7">
    <location>
        <position position="154"/>
    </location>
    <ligand>
        <name>FMN</name>
        <dbReference type="ChEBI" id="CHEBI:58210"/>
    </ligand>
</feature>
<comment type="caution">
    <text evidence="9">The sequence shown here is derived from an EMBL/GenBank/DDBJ whole genome shotgun (WGS) entry which is preliminary data.</text>
</comment>
<protein>
    <submittedName>
        <fullName evidence="9">Alpha-hydroxy-acid oxidizing protein</fullName>
    </submittedName>
</protein>
<dbReference type="OrthoDB" id="9770452at2"/>
<evidence type="ECO:0000256" key="1">
    <source>
        <dbReference type="ARBA" id="ARBA00001917"/>
    </source>
</evidence>
<dbReference type="PANTHER" id="PTHR10578:SF107">
    <property type="entry name" value="2-HYDROXYACID OXIDASE 1"/>
    <property type="match status" value="1"/>
</dbReference>
<dbReference type="CDD" id="cd02809">
    <property type="entry name" value="alpha_hydroxyacid_oxid_FMN"/>
    <property type="match status" value="1"/>
</dbReference>
<dbReference type="Pfam" id="PF01070">
    <property type="entry name" value="FMN_dh"/>
    <property type="match status" value="1"/>
</dbReference>
<dbReference type="RefSeq" id="WP_135284542.1">
    <property type="nucleotide sequence ID" value="NZ_SMLL01000003.1"/>
</dbReference>
<dbReference type="InterPro" id="IPR000262">
    <property type="entry name" value="FMN-dep_DH"/>
</dbReference>
<evidence type="ECO:0000256" key="4">
    <source>
        <dbReference type="ARBA" id="ARBA00023002"/>
    </source>
</evidence>
<evidence type="ECO:0000313" key="9">
    <source>
        <dbReference type="EMBL" id="TFZ01244.1"/>
    </source>
</evidence>
<dbReference type="GO" id="GO:0005886">
    <property type="term" value="C:plasma membrane"/>
    <property type="evidence" value="ECO:0007669"/>
    <property type="project" value="TreeGrafter"/>
</dbReference>
<evidence type="ECO:0000256" key="2">
    <source>
        <dbReference type="ARBA" id="ARBA00022630"/>
    </source>
</evidence>
<feature type="binding site" evidence="7">
    <location>
        <position position="191"/>
    </location>
    <ligand>
        <name>glyoxylate</name>
        <dbReference type="ChEBI" id="CHEBI:36655"/>
    </ligand>
</feature>
<dbReference type="PIRSF" id="PIRSF000138">
    <property type="entry name" value="Al-hdrx_acd_dh"/>
    <property type="match status" value="1"/>
</dbReference>
<comment type="cofactor">
    <cofactor evidence="1">
        <name>FMN</name>
        <dbReference type="ChEBI" id="CHEBI:58210"/>
    </cofactor>
</comment>
<feature type="binding site" evidence="7">
    <location>
        <position position="307"/>
    </location>
    <ligand>
        <name>glyoxylate</name>
        <dbReference type="ChEBI" id="CHEBI:36655"/>
    </ligand>
</feature>
<accession>A0A4Z0BS08</accession>